<reference evidence="1 2" key="1">
    <citation type="submission" date="2017-12" db="EMBL/GenBank/DDBJ databases">
        <title>Comparative genomics of Botrytis spp.</title>
        <authorList>
            <person name="Valero-Jimenez C.A."/>
            <person name="Tapia P."/>
            <person name="Veloso J."/>
            <person name="Silva-Moreno E."/>
            <person name="Staats M."/>
            <person name="Valdes J.H."/>
            <person name="Van Kan J.A.L."/>
        </authorList>
    </citation>
    <scope>NUCLEOTIDE SEQUENCE [LARGE SCALE GENOMIC DNA]</scope>
    <source>
        <strain evidence="1 2">MUCL3349</strain>
    </source>
</reference>
<evidence type="ECO:0000313" key="1">
    <source>
        <dbReference type="EMBL" id="TGO89636.1"/>
    </source>
</evidence>
<dbReference type="EMBL" id="PQXO01000100">
    <property type="protein sequence ID" value="TGO89636.1"/>
    <property type="molecule type" value="Genomic_DNA"/>
</dbReference>
<gene>
    <name evidence="1" type="ORF">BPOR_0100g00180</name>
</gene>
<evidence type="ECO:0000313" key="2">
    <source>
        <dbReference type="Proteomes" id="UP000297280"/>
    </source>
</evidence>
<protein>
    <submittedName>
        <fullName evidence="1">Uncharacterized protein</fullName>
    </submittedName>
</protein>
<proteinExistence type="predicted"/>
<keyword evidence="2" id="KW-1185">Reference proteome</keyword>
<dbReference type="AlphaFoldDB" id="A0A4Z1KYV0"/>
<name>A0A4Z1KYV0_9HELO</name>
<accession>A0A4Z1KYV0</accession>
<sequence length="73" mass="8170">MAWAPMVSGIIALHGEHGRNDDNVETDQVAHSVLPHELPQALMSDPEWNDTSALVVYLLLGWYRRQGKSTENT</sequence>
<comment type="caution">
    <text evidence="1">The sequence shown here is derived from an EMBL/GenBank/DDBJ whole genome shotgun (WGS) entry which is preliminary data.</text>
</comment>
<organism evidence="1 2">
    <name type="scientific">Botrytis porri</name>
    <dbReference type="NCBI Taxonomy" id="87229"/>
    <lineage>
        <taxon>Eukaryota</taxon>
        <taxon>Fungi</taxon>
        <taxon>Dikarya</taxon>
        <taxon>Ascomycota</taxon>
        <taxon>Pezizomycotina</taxon>
        <taxon>Leotiomycetes</taxon>
        <taxon>Helotiales</taxon>
        <taxon>Sclerotiniaceae</taxon>
        <taxon>Botrytis</taxon>
    </lineage>
</organism>
<dbReference type="Proteomes" id="UP000297280">
    <property type="component" value="Unassembled WGS sequence"/>
</dbReference>